<evidence type="ECO:0000259" key="5">
    <source>
        <dbReference type="SMART" id="SM00400"/>
    </source>
</evidence>
<dbReference type="GO" id="GO:0005737">
    <property type="term" value="C:cytoplasm"/>
    <property type="evidence" value="ECO:0007669"/>
    <property type="project" value="TreeGrafter"/>
</dbReference>
<dbReference type="GO" id="GO:0003899">
    <property type="term" value="F:DNA-directed RNA polymerase activity"/>
    <property type="evidence" value="ECO:0007669"/>
    <property type="project" value="InterPro"/>
</dbReference>
<keyword evidence="2" id="KW-0863">Zinc-finger</keyword>
<dbReference type="Gene3D" id="3.90.580.10">
    <property type="entry name" value="Zinc finger, CHC2-type domain"/>
    <property type="match status" value="1"/>
</dbReference>
<dbReference type="SUPFAM" id="SSF57783">
    <property type="entry name" value="Zinc beta-ribbon"/>
    <property type="match status" value="1"/>
</dbReference>
<protein>
    <submittedName>
        <fullName evidence="6">DNA primase</fullName>
        <ecNumber evidence="6">2.7.7.-</ecNumber>
    </submittedName>
</protein>
<dbReference type="InterPro" id="IPR050219">
    <property type="entry name" value="DnaG_primase"/>
</dbReference>
<dbReference type="GO" id="GO:0008270">
    <property type="term" value="F:zinc ion binding"/>
    <property type="evidence" value="ECO:0007669"/>
    <property type="project" value="UniProtKB-KW"/>
</dbReference>
<evidence type="ECO:0000256" key="1">
    <source>
        <dbReference type="ARBA" id="ARBA00022723"/>
    </source>
</evidence>
<keyword evidence="6" id="KW-0808">Transferase</keyword>
<gene>
    <name evidence="6" type="primary">dnaG_3</name>
    <name evidence="6" type="ORF">ElP_19870</name>
</gene>
<reference evidence="6 7" key="1">
    <citation type="submission" date="2019-02" db="EMBL/GenBank/DDBJ databases">
        <title>Deep-cultivation of Planctomycetes and their phenomic and genomic characterization uncovers novel biology.</title>
        <authorList>
            <person name="Wiegand S."/>
            <person name="Jogler M."/>
            <person name="Boedeker C."/>
            <person name="Pinto D."/>
            <person name="Vollmers J."/>
            <person name="Rivas-Marin E."/>
            <person name="Kohn T."/>
            <person name="Peeters S.H."/>
            <person name="Heuer A."/>
            <person name="Rast P."/>
            <person name="Oberbeckmann S."/>
            <person name="Bunk B."/>
            <person name="Jeske O."/>
            <person name="Meyerdierks A."/>
            <person name="Storesund J.E."/>
            <person name="Kallscheuer N."/>
            <person name="Luecker S."/>
            <person name="Lage O.M."/>
            <person name="Pohl T."/>
            <person name="Merkel B.J."/>
            <person name="Hornburger P."/>
            <person name="Mueller R.-W."/>
            <person name="Bruemmer F."/>
            <person name="Labrenz M."/>
            <person name="Spormann A.M."/>
            <person name="Op den Camp H."/>
            <person name="Overmann J."/>
            <person name="Amann R."/>
            <person name="Jetten M.S.M."/>
            <person name="Mascher T."/>
            <person name="Medema M.H."/>
            <person name="Devos D.P."/>
            <person name="Kaster A.-K."/>
            <person name="Ovreas L."/>
            <person name="Rohde M."/>
            <person name="Galperin M.Y."/>
            <person name="Jogler C."/>
        </authorList>
    </citation>
    <scope>NUCLEOTIDE SEQUENCE [LARGE SCALE GENOMIC DNA]</scope>
    <source>
        <strain evidence="6 7">ElP</strain>
    </source>
</reference>
<dbReference type="Gene3D" id="3.40.1360.10">
    <property type="match status" value="1"/>
</dbReference>
<dbReference type="PANTHER" id="PTHR30313">
    <property type="entry name" value="DNA PRIMASE"/>
    <property type="match status" value="1"/>
</dbReference>
<dbReference type="KEGG" id="tpla:ElP_19870"/>
<evidence type="ECO:0000256" key="2">
    <source>
        <dbReference type="ARBA" id="ARBA00022771"/>
    </source>
</evidence>
<dbReference type="PANTHER" id="PTHR30313:SF2">
    <property type="entry name" value="DNA PRIMASE"/>
    <property type="match status" value="1"/>
</dbReference>
<dbReference type="GO" id="GO:0006269">
    <property type="term" value="P:DNA replication, synthesis of primer"/>
    <property type="evidence" value="ECO:0007669"/>
    <property type="project" value="TreeGrafter"/>
</dbReference>
<dbReference type="Proteomes" id="UP000317835">
    <property type="component" value="Chromosome"/>
</dbReference>
<keyword evidence="6" id="KW-0548">Nucleotidyltransferase</keyword>
<dbReference type="RefSeq" id="WP_145268756.1">
    <property type="nucleotide sequence ID" value="NZ_CP036426.1"/>
</dbReference>
<name>A0A518GZT8_9BACT</name>
<keyword evidence="7" id="KW-1185">Reference proteome</keyword>
<feature type="domain" description="Zinc finger CHC2-type" evidence="5">
    <location>
        <begin position="47"/>
        <end position="98"/>
    </location>
</feature>
<dbReference type="SMART" id="SM00400">
    <property type="entry name" value="ZnF_CHCC"/>
    <property type="match status" value="1"/>
</dbReference>
<dbReference type="OrthoDB" id="9811157at2"/>
<keyword evidence="1" id="KW-0479">Metal-binding</keyword>
<evidence type="ECO:0000256" key="4">
    <source>
        <dbReference type="SAM" id="MobiDB-lite"/>
    </source>
</evidence>
<accession>A0A518GZT8</accession>
<feature type="region of interest" description="Disordered" evidence="4">
    <location>
        <begin position="104"/>
        <end position="130"/>
    </location>
</feature>
<dbReference type="InterPro" id="IPR034154">
    <property type="entry name" value="TOPRIM_DnaG/twinkle"/>
</dbReference>
<dbReference type="InterPro" id="IPR002694">
    <property type="entry name" value="Znf_CHC2"/>
</dbReference>
<dbReference type="EC" id="2.7.7.-" evidence="6"/>
<dbReference type="EMBL" id="CP036426">
    <property type="protein sequence ID" value="QDV34105.1"/>
    <property type="molecule type" value="Genomic_DNA"/>
</dbReference>
<dbReference type="GO" id="GO:0003677">
    <property type="term" value="F:DNA binding"/>
    <property type="evidence" value="ECO:0007669"/>
    <property type="project" value="InterPro"/>
</dbReference>
<evidence type="ECO:0000313" key="7">
    <source>
        <dbReference type="Proteomes" id="UP000317835"/>
    </source>
</evidence>
<dbReference type="SUPFAM" id="SSF56731">
    <property type="entry name" value="DNA primase core"/>
    <property type="match status" value="1"/>
</dbReference>
<organism evidence="6 7">
    <name type="scientific">Tautonia plasticadhaerens</name>
    <dbReference type="NCBI Taxonomy" id="2527974"/>
    <lineage>
        <taxon>Bacteria</taxon>
        <taxon>Pseudomonadati</taxon>
        <taxon>Planctomycetota</taxon>
        <taxon>Planctomycetia</taxon>
        <taxon>Isosphaerales</taxon>
        <taxon>Isosphaeraceae</taxon>
        <taxon>Tautonia</taxon>
    </lineage>
</organism>
<feature type="compositionally biased region" description="Pro residues" evidence="4">
    <location>
        <begin position="115"/>
        <end position="129"/>
    </location>
</feature>
<dbReference type="InterPro" id="IPR036977">
    <property type="entry name" value="DNA_primase_Znf_CHC2"/>
</dbReference>
<evidence type="ECO:0000313" key="6">
    <source>
        <dbReference type="EMBL" id="QDV34105.1"/>
    </source>
</evidence>
<dbReference type="CDD" id="cd01029">
    <property type="entry name" value="TOPRIM_primases"/>
    <property type="match status" value="1"/>
</dbReference>
<sequence length="389" mass="42698">MVPNRSDGKGRRELGPIPFAEIVRDNPLAEVLRADGIALDRRGFVRCPFHAGGRERTPSMQVRDGRYRCFACGASGDVIDYVMARDGSGRLDALRTLGWRGQVEGGRVRSASGPSPRPETPAPAPPRPRVPAWRDPAWQAAVNAIVEDAEARLWSPEGRPALEWLRRRGLEDHTLSRFRVGFLARPARSETVEVLGLDVRSRPRGVWMPRGVVLPWVAPGAWYSATTGSEEPAPEARWCGVNVRRLHEEVSRPWRKESDGPKLMAAAGSERGHAYPWPDLCAGVPALICEGELDALLAFQEVGHVMNVVTVGSACQNPSRHTIEALALCPVWFLALDADGAGRSGARLWFQRGPNKARVLDLTDGLDLTELNENSSGLKSLMIQISLRI</sequence>
<dbReference type="AlphaFoldDB" id="A0A518GZT8"/>
<keyword evidence="3" id="KW-0862">Zinc</keyword>
<evidence type="ECO:0000256" key="3">
    <source>
        <dbReference type="ARBA" id="ARBA00022833"/>
    </source>
</evidence>
<dbReference type="Pfam" id="PF01807">
    <property type="entry name" value="Zn_ribbon_DnaG"/>
    <property type="match status" value="1"/>
</dbReference>
<proteinExistence type="predicted"/>